<reference evidence="3 4" key="1">
    <citation type="journal article" date="2012" name="J. Bacteriol.">
        <title>Draft genome of Streptomyces tsukubaensis NRRL 18488, the producer of the clinically important immunosuppressant tacrolimus (FK506).</title>
        <authorList>
            <person name="Barreiro C."/>
            <person name="Prieto C."/>
            <person name="Sola-Landa A."/>
            <person name="Solera E."/>
            <person name="Martinez-Castro M."/>
            <person name="Perez-Redondo R."/>
            <person name="Garcia-Estrada C."/>
            <person name="Aparicio J.F."/>
            <person name="Fernandez-Martinez L.T."/>
            <person name="Santos-Aberturas J."/>
            <person name="Salehi-Najafabadi Z."/>
            <person name="Rodriguez-Garcia A."/>
            <person name="Tauch A."/>
            <person name="Martin J.F."/>
        </authorList>
    </citation>
    <scope>NUCLEOTIDE SEQUENCE [LARGE SCALE GENOMIC DNA]</scope>
    <source>
        <strain evidence="4">DSM 42081 / NBRC 108919 / NRRL 18488 / 9993</strain>
    </source>
</reference>
<evidence type="ECO:0000313" key="4">
    <source>
        <dbReference type="Proteomes" id="UP000005940"/>
    </source>
</evidence>
<feature type="compositionally biased region" description="Basic and acidic residues" evidence="1">
    <location>
        <begin position="9"/>
        <end position="26"/>
    </location>
</feature>
<name>I2NAB3_STRT9</name>
<evidence type="ECO:0000313" key="3">
    <source>
        <dbReference type="EMBL" id="QKM66307.1"/>
    </source>
</evidence>
<organism evidence="3 4">
    <name type="scientific">Streptomyces tsukubensis (strain DSM 42081 / NBRC 108919 / NRRL 18488 / 9993)</name>
    <dbReference type="NCBI Taxonomy" id="1114943"/>
    <lineage>
        <taxon>Bacteria</taxon>
        <taxon>Bacillati</taxon>
        <taxon>Actinomycetota</taxon>
        <taxon>Actinomycetes</taxon>
        <taxon>Kitasatosporales</taxon>
        <taxon>Streptomycetaceae</taxon>
        <taxon>Streptomyces</taxon>
    </lineage>
</organism>
<gene>
    <name evidence="3" type="ORF">STSU_003130</name>
</gene>
<sequence length="64" mass="6983">MIVMADQDFYSHDRPPDARLPEDRPRGTGAGPPGPKAVHSRLWRAGMIALAVLVVIAFGIMLFP</sequence>
<feature type="region of interest" description="Disordered" evidence="1">
    <location>
        <begin position="1"/>
        <end position="37"/>
    </location>
</feature>
<evidence type="ECO:0000256" key="1">
    <source>
        <dbReference type="SAM" id="MobiDB-lite"/>
    </source>
</evidence>
<keyword evidence="2" id="KW-1133">Transmembrane helix</keyword>
<keyword evidence="2" id="KW-0472">Membrane</keyword>
<dbReference type="AlphaFoldDB" id="I2NAB3"/>
<evidence type="ECO:0000256" key="2">
    <source>
        <dbReference type="SAM" id="Phobius"/>
    </source>
</evidence>
<accession>I2NAB3</accession>
<keyword evidence="2" id="KW-0812">Transmembrane</keyword>
<dbReference type="Proteomes" id="UP000005940">
    <property type="component" value="Chromosome"/>
</dbReference>
<dbReference type="EMBL" id="CP029159">
    <property type="protein sequence ID" value="QKM66307.1"/>
    <property type="molecule type" value="Genomic_DNA"/>
</dbReference>
<feature type="transmembrane region" description="Helical" evidence="2">
    <location>
        <begin position="42"/>
        <end position="63"/>
    </location>
</feature>
<proteinExistence type="predicted"/>
<keyword evidence="4" id="KW-1185">Reference proteome</keyword>
<protein>
    <submittedName>
        <fullName evidence="3">Uncharacterized protein</fullName>
    </submittedName>
</protein>